<feature type="transmembrane region" description="Helical" evidence="1">
    <location>
        <begin position="95"/>
        <end position="118"/>
    </location>
</feature>
<keyword evidence="3" id="KW-1185">Reference proteome</keyword>
<feature type="transmembrane region" description="Helical" evidence="1">
    <location>
        <begin position="63"/>
        <end position="83"/>
    </location>
</feature>
<dbReference type="STRING" id="310780.SAMN05216267_100124"/>
<evidence type="ECO:0000256" key="1">
    <source>
        <dbReference type="SAM" id="Phobius"/>
    </source>
</evidence>
<name>A0A1H8DD10_9ACTN</name>
<proteinExistence type="predicted"/>
<organism evidence="2 3">
    <name type="scientific">Actinacidiphila rubida</name>
    <dbReference type="NCBI Taxonomy" id="310780"/>
    <lineage>
        <taxon>Bacteria</taxon>
        <taxon>Bacillati</taxon>
        <taxon>Actinomycetota</taxon>
        <taxon>Actinomycetes</taxon>
        <taxon>Kitasatosporales</taxon>
        <taxon>Streptomycetaceae</taxon>
        <taxon>Actinacidiphila</taxon>
    </lineage>
</organism>
<keyword evidence="1" id="KW-1133">Transmembrane helix</keyword>
<dbReference type="EMBL" id="FODD01000001">
    <property type="protein sequence ID" value="SEN04674.1"/>
    <property type="molecule type" value="Genomic_DNA"/>
</dbReference>
<protein>
    <submittedName>
        <fullName evidence="2">Uncharacterized protein</fullName>
    </submittedName>
</protein>
<dbReference type="Proteomes" id="UP000181951">
    <property type="component" value="Unassembled WGS sequence"/>
</dbReference>
<keyword evidence="1" id="KW-0812">Transmembrane</keyword>
<dbReference type="RefSeq" id="WP_069467426.1">
    <property type="nucleotide sequence ID" value="NZ_FODD01000001.1"/>
</dbReference>
<feature type="transmembrane region" description="Helical" evidence="1">
    <location>
        <begin position="6"/>
        <end position="23"/>
    </location>
</feature>
<evidence type="ECO:0000313" key="3">
    <source>
        <dbReference type="Proteomes" id="UP000181951"/>
    </source>
</evidence>
<keyword evidence="1" id="KW-0472">Membrane</keyword>
<reference evidence="2 3" key="1">
    <citation type="submission" date="2016-10" db="EMBL/GenBank/DDBJ databases">
        <authorList>
            <person name="de Groot N.N."/>
        </authorList>
    </citation>
    <scope>NUCLEOTIDE SEQUENCE [LARGE SCALE GENOMIC DNA]</scope>
    <source>
        <strain evidence="2 3">CGMCC 4.2026</strain>
    </source>
</reference>
<gene>
    <name evidence="2" type="ORF">SAMN05216267_100124</name>
</gene>
<sequence>MSSVEQALLINAIVLVAVLEADLGPHRKINAFRVVRPLLMAAGIVPLYLKAVTTHGAGLGLELTGLLAGVVCGAIAAALVRVYRSPRTGRPVSAAGFGYAALWVTVIGARAAFSYGSVHWFGPQLGQWMADQRVTADALTDALLVMAVAMTLTRTVALGARAARMPRPVAAAA</sequence>
<accession>A0A1H8DD10</accession>
<evidence type="ECO:0000313" key="2">
    <source>
        <dbReference type="EMBL" id="SEN04674.1"/>
    </source>
</evidence>
<dbReference type="AlphaFoldDB" id="A0A1H8DD10"/>
<dbReference type="OrthoDB" id="3700731at2"/>
<feature type="transmembrane region" description="Helical" evidence="1">
    <location>
        <begin position="138"/>
        <end position="157"/>
    </location>
</feature>